<keyword evidence="2" id="KW-1185">Reference proteome</keyword>
<dbReference type="Proteomes" id="UP000079169">
    <property type="component" value="Unplaced"/>
</dbReference>
<evidence type="ECO:0000256" key="1">
    <source>
        <dbReference type="SAM" id="MobiDB-lite"/>
    </source>
</evidence>
<dbReference type="GeneID" id="113467060"/>
<evidence type="ECO:0000313" key="3">
    <source>
        <dbReference type="RefSeq" id="XP_026678791.1"/>
    </source>
</evidence>
<dbReference type="PaxDb" id="121845-A0A3Q0IR87"/>
<evidence type="ECO:0000313" key="2">
    <source>
        <dbReference type="Proteomes" id="UP000079169"/>
    </source>
</evidence>
<feature type="region of interest" description="Disordered" evidence="1">
    <location>
        <begin position="19"/>
        <end position="38"/>
    </location>
</feature>
<dbReference type="RefSeq" id="XP_026678791.1">
    <property type="nucleotide sequence ID" value="XM_026822990.1"/>
</dbReference>
<accession>A0A3Q0IR87</accession>
<dbReference type="KEGG" id="dci:113467060"/>
<name>A0A3Q0IR87_DIACI</name>
<protein>
    <submittedName>
        <fullName evidence="3">Uncharacterized protein LOC113467060</fullName>
    </submittedName>
</protein>
<dbReference type="AlphaFoldDB" id="A0A3Q0IR87"/>
<proteinExistence type="predicted"/>
<gene>
    <name evidence="3" type="primary">LOC113467060</name>
</gene>
<reference evidence="3" key="1">
    <citation type="submission" date="2025-08" db="UniProtKB">
        <authorList>
            <consortium name="RefSeq"/>
        </authorList>
    </citation>
    <scope>IDENTIFICATION</scope>
</reference>
<organism evidence="2 3">
    <name type="scientific">Diaphorina citri</name>
    <name type="common">Asian citrus psyllid</name>
    <dbReference type="NCBI Taxonomy" id="121845"/>
    <lineage>
        <taxon>Eukaryota</taxon>
        <taxon>Metazoa</taxon>
        <taxon>Ecdysozoa</taxon>
        <taxon>Arthropoda</taxon>
        <taxon>Hexapoda</taxon>
        <taxon>Insecta</taxon>
        <taxon>Pterygota</taxon>
        <taxon>Neoptera</taxon>
        <taxon>Paraneoptera</taxon>
        <taxon>Hemiptera</taxon>
        <taxon>Sternorrhyncha</taxon>
        <taxon>Psylloidea</taxon>
        <taxon>Psyllidae</taxon>
        <taxon>Diaphorininae</taxon>
        <taxon>Diaphorina</taxon>
    </lineage>
</organism>
<sequence length="113" mass="13307">MSFSPQDFWLFPDLSSPVLGEEIEGGENERRRGEDREETEFGMYSEVNQLMAAFEYNLKIIGERDEEIGYLEMIIKEQDAIILKQRTHYETYLDQILRSFGVKNDSDRFVIAK</sequence>